<gene>
    <name evidence="2" type="ORF">EI981_01565</name>
</gene>
<proteinExistence type="predicted"/>
<feature type="signal peptide" evidence="1">
    <location>
        <begin position="1"/>
        <end position="22"/>
    </location>
</feature>
<dbReference type="Gene3D" id="2.60.40.1080">
    <property type="match status" value="1"/>
</dbReference>
<dbReference type="SUPFAM" id="SSF55383">
    <property type="entry name" value="Copper amine oxidase, domain N"/>
    <property type="match status" value="1"/>
</dbReference>
<feature type="chain" id="PRO_5039334648" evidence="1">
    <location>
        <begin position="23"/>
        <end position="417"/>
    </location>
</feature>
<dbReference type="InterPro" id="IPR008964">
    <property type="entry name" value="Invasin/intimin_cell_adhesion"/>
</dbReference>
<dbReference type="EMBL" id="CP034346">
    <property type="protein sequence ID" value="AZS13298.1"/>
    <property type="molecule type" value="Genomic_DNA"/>
</dbReference>
<protein>
    <submittedName>
        <fullName evidence="2">Copper amine oxidase N-terminal domain-containing protein</fullName>
    </submittedName>
</protein>
<sequence>MYLLRKITAALLALLVSISSLAGIVSAADAKKVSVDVATNYTTLVPGQSVLVSVKILNIPSDLGGLRSAKVVLSYDENVFTTEGNLRFDEDLGKYIWRDDTFFIPSQTFETPNYRIENPYPEDSNPADGRQEVVLSISALNNKTIHQATDEAFASFFLTVKKEVKTQDTSIHIVSEGTKLEDAAGKPVHGYGTTSAHLLVGAPQKIEIVRGTLPPTSDPIKLSINSGMELNALAVFDNGDTAYVTELTSWETTDPQVIQARAQGNVKATGLGKATVTATLGSVTGKHEVAVYPANAPELVEEEVIRVTVTRIPNERSFAAATAVQIKVNGKTAEPGRLFDGTVYVPLRSVSKLLGVDVGYDSAQKVPTINGKTVTHFYTFSGVSYIMARDLSSLLGAEVKWDKSTTTLTIKASAPKK</sequence>
<evidence type="ECO:0000256" key="1">
    <source>
        <dbReference type="SAM" id="SignalP"/>
    </source>
</evidence>
<evidence type="ECO:0000313" key="2">
    <source>
        <dbReference type="EMBL" id="AZS13298.1"/>
    </source>
</evidence>
<dbReference type="RefSeq" id="WP_126994834.1">
    <property type="nucleotide sequence ID" value="NZ_CP034346.1"/>
</dbReference>
<dbReference type="KEGG" id="plut:EI981_01565"/>
<dbReference type="InterPro" id="IPR036582">
    <property type="entry name" value="Mao_N_sf"/>
</dbReference>
<dbReference type="SUPFAM" id="SSF49373">
    <property type="entry name" value="Invasin/intimin cell-adhesion fragments"/>
    <property type="match status" value="1"/>
</dbReference>
<dbReference type="Proteomes" id="UP000270678">
    <property type="component" value="Chromosome"/>
</dbReference>
<keyword evidence="1" id="KW-0732">Signal</keyword>
<organism evidence="2 3">
    <name type="scientific">Paenibacillus lutimineralis</name>
    <dbReference type="NCBI Taxonomy" id="2707005"/>
    <lineage>
        <taxon>Bacteria</taxon>
        <taxon>Bacillati</taxon>
        <taxon>Bacillota</taxon>
        <taxon>Bacilli</taxon>
        <taxon>Bacillales</taxon>
        <taxon>Paenibacillaceae</taxon>
        <taxon>Paenibacillus</taxon>
    </lineage>
</organism>
<dbReference type="Gene3D" id="2.60.40.680">
    <property type="match status" value="1"/>
</dbReference>
<name>A0A3Q9I5R9_9BACL</name>
<evidence type="ECO:0000313" key="3">
    <source>
        <dbReference type="Proteomes" id="UP000270678"/>
    </source>
</evidence>
<accession>A0A3Q9I5R9</accession>
<reference evidence="3" key="1">
    <citation type="submission" date="2018-12" db="EMBL/GenBank/DDBJ databases">
        <title>Complete genome sequence of Paenibacillus sp. MBLB1234.</title>
        <authorList>
            <person name="Nam Y.-D."/>
            <person name="Kang J."/>
            <person name="Chung W.-H."/>
            <person name="Park Y.S."/>
        </authorList>
    </citation>
    <scope>NUCLEOTIDE SEQUENCE [LARGE SCALE GENOMIC DNA]</scope>
    <source>
        <strain evidence="3">MBLB1234</strain>
    </source>
</reference>
<dbReference type="OrthoDB" id="9802228at2"/>
<keyword evidence="3" id="KW-1185">Reference proteome</keyword>
<dbReference type="AlphaFoldDB" id="A0A3Q9I5R9"/>